<accession>A0A482YES0</accession>
<dbReference type="PANTHER" id="PTHR42208">
    <property type="entry name" value="HEAVY METAL TRANSPORTER-RELATED"/>
    <property type="match status" value="1"/>
</dbReference>
<keyword evidence="1" id="KW-0812">Transmembrane</keyword>
<name>A0A482YES0_9EURY</name>
<dbReference type="OrthoDB" id="162718at2157"/>
<organism evidence="3 4">
    <name type="scientific">Natrinema hispanicum</name>
    <dbReference type="NCBI Taxonomy" id="392421"/>
    <lineage>
        <taxon>Archaea</taxon>
        <taxon>Methanobacteriati</taxon>
        <taxon>Methanobacteriota</taxon>
        <taxon>Stenosarchaea group</taxon>
        <taxon>Halobacteria</taxon>
        <taxon>Halobacteriales</taxon>
        <taxon>Natrialbaceae</taxon>
        <taxon>Natrinema</taxon>
    </lineage>
</organism>
<protein>
    <recommendedName>
        <fullName evidence="2">Urease accessory protein UreH-like transmembrane domain-containing protein</fullName>
    </recommendedName>
</protein>
<gene>
    <name evidence="3" type="ORF">BDK88_1290</name>
</gene>
<comment type="caution">
    <text evidence="3">The sequence shown here is derived from an EMBL/GenBank/DDBJ whole genome shotgun (WGS) entry which is preliminary data.</text>
</comment>
<dbReference type="Pfam" id="PF13386">
    <property type="entry name" value="DsbD_2"/>
    <property type="match status" value="1"/>
</dbReference>
<sequence length="292" mass="30243">MTLVSSVSSPLSTALPLESGVHSLIVPLMGASVPSGAVLERVNLLLLFVVGLLAGAHCLGMCGPLVTAYADRIGAASSKRRDDTLTGYEVRQHALFNLGRTASYAAVGGLFGLLGAITIASSEAVAAIGDSVRGVTGILVGIAIVTSGLYYLRGQTAVPGHGLPIIGTIFRRLSDLLSSRIDRYATSPGIFALGAVHGLMPCPIIYPAYLYAFALGSPTRGALSLAALGLGTIPTLFAYGTVLNTIGPDTRVRLHRGLGAAFVVLGYIPLSHGLMLYGIHLPHVPLPYINLF</sequence>
<feature type="transmembrane region" description="Helical" evidence="1">
    <location>
        <begin position="101"/>
        <end position="120"/>
    </location>
</feature>
<keyword evidence="1" id="KW-0472">Membrane</keyword>
<dbReference type="EMBL" id="SHMP01000003">
    <property type="protein sequence ID" value="RZV12385.1"/>
    <property type="molecule type" value="Genomic_DNA"/>
</dbReference>
<dbReference type="Proteomes" id="UP000291097">
    <property type="component" value="Unassembled WGS sequence"/>
</dbReference>
<dbReference type="AlphaFoldDB" id="A0A482YES0"/>
<keyword evidence="1" id="KW-1133">Transmembrane helix</keyword>
<proteinExistence type="predicted"/>
<evidence type="ECO:0000313" key="3">
    <source>
        <dbReference type="EMBL" id="RZV12385.1"/>
    </source>
</evidence>
<reference evidence="3 4" key="1">
    <citation type="submission" date="2019-02" db="EMBL/GenBank/DDBJ databases">
        <title>Genomic Encyclopedia of Archaeal and Bacterial Type Strains, Phase II (KMG-II): from individual species to whole genera.</title>
        <authorList>
            <person name="Goeker M."/>
        </authorList>
    </citation>
    <scope>NUCLEOTIDE SEQUENCE [LARGE SCALE GENOMIC DNA]</scope>
    <source>
        <strain evidence="3 4">DSM 18328</strain>
    </source>
</reference>
<dbReference type="InterPro" id="IPR039447">
    <property type="entry name" value="UreH-like_TM_dom"/>
</dbReference>
<evidence type="ECO:0000313" key="4">
    <source>
        <dbReference type="Proteomes" id="UP000291097"/>
    </source>
</evidence>
<feature type="transmembrane region" description="Helical" evidence="1">
    <location>
        <begin position="258"/>
        <end position="279"/>
    </location>
</feature>
<feature type="domain" description="Urease accessory protein UreH-like transmembrane" evidence="2">
    <location>
        <begin position="47"/>
        <end position="267"/>
    </location>
</feature>
<feature type="transmembrane region" description="Helical" evidence="1">
    <location>
        <begin position="132"/>
        <end position="152"/>
    </location>
</feature>
<dbReference type="RefSeq" id="WP_130499647.1">
    <property type="nucleotide sequence ID" value="NZ_SHMP01000003.1"/>
</dbReference>
<feature type="transmembrane region" description="Helical" evidence="1">
    <location>
        <begin position="47"/>
        <end position="70"/>
    </location>
</feature>
<evidence type="ECO:0000256" key="1">
    <source>
        <dbReference type="SAM" id="Phobius"/>
    </source>
</evidence>
<feature type="transmembrane region" description="Helical" evidence="1">
    <location>
        <begin position="222"/>
        <end position="246"/>
    </location>
</feature>
<dbReference type="PANTHER" id="PTHR42208:SF1">
    <property type="entry name" value="HEAVY METAL TRANSPORTER"/>
    <property type="match status" value="1"/>
</dbReference>
<feature type="transmembrane region" description="Helical" evidence="1">
    <location>
        <begin position="190"/>
        <end position="210"/>
    </location>
</feature>
<evidence type="ECO:0000259" key="2">
    <source>
        <dbReference type="Pfam" id="PF13386"/>
    </source>
</evidence>